<dbReference type="Gene3D" id="3.30.450.20">
    <property type="entry name" value="PAS domain"/>
    <property type="match status" value="1"/>
</dbReference>
<dbReference type="PROSITE" id="PS50109">
    <property type="entry name" value="HIS_KIN"/>
    <property type="match status" value="1"/>
</dbReference>
<evidence type="ECO:0000256" key="10">
    <source>
        <dbReference type="ARBA" id="ARBA00023012"/>
    </source>
</evidence>
<dbReference type="GO" id="GO:0005886">
    <property type="term" value="C:plasma membrane"/>
    <property type="evidence" value="ECO:0007669"/>
    <property type="project" value="UniProtKB-SubCell"/>
</dbReference>
<reference evidence="13 14" key="1">
    <citation type="submission" date="2016-03" db="EMBL/GenBank/DDBJ databases">
        <title>Deep-sea bacteria in the southern Pacific.</title>
        <authorList>
            <person name="Tang K."/>
        </authorList>
    </citation>
    <scope>NUCLEOTIDE SEQUENCE [LARGE SCALE GENOMIC DNA]</scope>
    <source>
        <strain evidence="13 14">JLT2016</strain>
    </source>
</reference>
<dbReference type="InterPro" id="IPR003594">
    <property type="entry name" value="HATPase_dom"/>
</dbReference>
<evidence type="ECO:0000256" key="11">
    <source>
        <dbReference type="ARBA" id="ARBA00023136"/>
    </source>
</evidence>
<dbReference type="GO" id="GO:0005524">
    <property type="term" value="F:ATP binding"/>
    <property type="evidence" value="ECO:0007669"/>
    <property type="project" value="UniProtKB-KW"/>
</dbReference>
<dbReference type="SMART" id="SM00387">
    <property type="entry name" value="HATPase_c"/>
    <property type="match status" value="1"/>
</dbReference>
<dbReference type="FunFam" id="3.30.565.10:FF:000006">
    <property type="entry name" value="Sensor histidine kinase WalK"/>
    <property type="match status" value="1"/>
</dbReference>
<keyword evidence="8 13" id="KW-0418">Kinase</keyword>
<dbReference type="EMBL" id="CP014796">
    <property type="protein sequence ID" value="APX24878.1"/>
    <property type="molecule type" value="Genomic_DNA"/>
</dbReference>
<comment type="subcellular location">
    <subcellularLocation>
        <location evidence="2">Cell membrane</location>
    </subcellularLocation>
</comment>
<dbReference type="FunFam" id="1.10.287.130:FF:000008">
    <property type="entry name" value="Two-component sensor histidine kinase"/>
    <property type="match status" value="1"/>
</dbReference>
<dbReference type="Pfam" id="PF02518">
    <property type="entry name" value="HATPase_c"/>
    <property type="match status" value="1"/>
</dbReference>
<evidence type="ECO:0000256" key="3">
    <source>
        <dbReference type="ARBA" id="ARBA00012438"/>
    </source>
</evidence>
<comment type="catalytic activity">
    <reaction evidence="1">
        <text>ATP + protein L-histidine = ADP + protein N-phospho-L-histidine.</text>
        <dbReference type="EC" id="2.7.13.3"/>
    </reaction>
</comment>
<evidence type="ECO:0000256" key="7">
    <source>
        <dbReference type="ARBA" id="ARBA00022741"/>
    </source>
</evidence>
<keyword evidence="10" id="KW-0902">Two-component regulatory system</keyword>
<protein>
    <recommendedName>
        <fullName evidence="3">histidine kinase</fullName>
        <ecNumber evidence="3">2.7.13.3</ecNumber>
    </recommendedName>
</protein>
<dbReference type="GO" id="GO:0004721">
    <property type="term" value="F:phosphoprotein phosphatase activity"/>
    <property type="evidence" value="ECO:0007669"/>
    <property type="project" value="TreeGrafter"/>
</dbReference>
<evidence type="ECO:0000256" key="8">
    <source>
        <dbReference type="ARBA" id="ARBA00022777"/>
    </source>
</evidence>
<dbReference type="SUPFAM" id="SSF55785">
    <property type="entry name" value="PYP-like sensor domain (PAS domain)"/>
    <property type="match status" value="1"/>
</dbReference>
<evidence type="ECO:0000256" key="6">
    <source>
        <dbReference type="ARBA" id="ARBA00022679"/>
    </source>
</evidence>
<keyword evidence="14" id="KW-1185">Reference proteome</keyword>
<dbReference type="Proteomes" id="UP000186559">
    <property type="component" value="Chromosome"/>
</dbReference>
<dbReference type="Pfam" id="PF00512">
    <property type="entry name" value="HisKA"/>
    <property type="match status" value="1"/>
</dbReference>
<dbReference type="InterPro" id="IPR003661">
    <property type="entry name" value="HisK_dim/P_dom"/>
</dbReference>
<evidence type="ECO:0000256" key="4">
    <source>
        <dbReference type="ARBA" id="ARBA00022475"/>
    </source>
</evidence>
<evidence type="ECO:0000256" key="5">
    <source>
        <dbReference type="ARBA" id="ARBA00022553"/>
    </source>
</evidence>
<keyword evidence="6 13" id="KW-0808">Transferase</keyword>
<keyword evidence="9" id="KW-0067">ATP-binding</keyword>
<dbReference type="InterPro" id="IPR005467">
    <property type="entry name" value="His_kinase_dom"/>
</dbReference>
<dbReference type="KEGG" id="tpro:Ga0080559_TMP4082"/>
<sequence>MMKADARQLVAAIPLPAVLIRWDERIAAGNAEAEALLGKDLAGRHFITALRQPTLLDAIEGTFRDGAPRLPRYLTSDGRQDTAYEVSCRAVDLESGPGVLLTFQDVTHLEQAGQMRRDFVANVSHELRTPLTALLGFIETLKGPARDDAAARDRFLGIMEAEAGRMERLVGDLLSLSRVEAEERVRPTDMVDFGALLRSVLNGLSPLAQEAGVTLALDLPEVSPEIPGDPDQLRQVIVNLVENGVKYSGTGSEVRLAVSQPAYQPRLRGEGVELTVTDSGPGIDPIHIPRLTERFYRVDNHRSREMGGTGLGLAIVKHIVNRHRGRLRIESAPGQGTTFRVVLPSRV</sequence>
<organism evidence="13 14">
    <name type="scientific">Salipiger profundus</name>
    <dbReference type="NCBI Taxonomy" id="1229727"/>
    <lineage>
        <taxon>Bacteria</taxon>
        <taxon>Pseudomonadati</taxon>
        <taxon>Pseudomonadota</taxon>
        <taxon>Alphaproteobacteria</taxon>
        <taxon>Rhodobacterales</taxon>
        <taxon>Roseobacteraceae</taxon>
        <taxon>Salipiger</taxon>
    </lineage>
</organism>
<keyword evidence="11" id="KW-0472">Membrane</keyword>
<dbReference type="GO" id="GO:0016036">
    <property type="term" value="P:cellular response to phosphate starvation"/>
    <property type="evidence" value="ECO:0007669"/>
    <property type="project" value="TreeGrafter"/>
</dbReference>
<evidence type="ECO:0000313" key="13">
    <source>
        <dbReference type="EMBL" id="APX24878.1"/>
    </source>
</evidence>
<dbReference type="EC" id="2.7.13.3" evidence="3"/>
<keyword evidence="4" id="KW-1003">Cell membrane</keyword>
<gene>
    <name evidence="13" type="ORF">Ga0080559_TMP4082</name>
</gene>
<evidence type="ECO:0000256" key="2">
    <source>
        <dbReference type="ARBA" id="ARBA00004236"/>
    </source>
</evidence>
<proteinExistence type="predicted"/>
<dbReference type="InterPro" id="IPR036890">
    <property type="entry name" value="HATPase_C_sf"/>
</dbReference>
<dbReference type="PANTHER" id="PTHR45453:SF1">
    <property type="entry name" value="PHOSPHATE REGULON SENSOR PROTEIN PHOR"/>
    <property type="match status" value="1"/>
</dbReference>
<dbReference type="InterPro" id="IPR036097">
    <property type="entry name" value="HisK_dim/P_sf"/>
</dbReference>
<dbReference type="Gene3D" id="3.30.565.10">
    <property type="entry name" value="Histidine kinase-like ATPase, C-terminal domain"/>
    <property type="match status" value="1"/>
</dbReference>
<evidence type="ECO:0000256" key="9">
    <source>
        <dbReference type="ARBA" id="ARBA00022840"/>
    </source>
</evidence>
<dbReference type="InterPro" id="IPR050351">
    <property type="entry name" value="BphY/WalK/GraS-like"/>
</dbReference>
<accession>A0A1U7D9T7</accession>
<keyword evidence="7" id="KW-0547">Nucleotide-binding</keyword>
<dbReference type="GO" id="GO:0000155">
    <property type="term" value="F:phosphorelay sensor kinase activity"/>
    <property type="evidence" value="ECO:0007669"/>
    <property type="project" value="InterPro"/>
</dbReference>
<feature type="domain" description="Histidine kinase" evidence="12">
    <location>
        <begin position="122"/>
        <end position="347"/>
    </location>
</feature>
<dbReference type="Gene3D" id="1.10.287.130">
    <property type="match status" value="1"/>
</dbReference>
<dbReference type="STRING" id="1229727.Ga0080559_TMP4082"/>
<evidence type="ECO:0000313" key="14">
    <source>
        <dbReference type="Proteomes" id="UP000186559"/>
    </source>
</evidence>
<dbReference type="SUPFAM" id="SSF47384">
    <property type="entry name" value="Homodimeric domain of signal transducing histidine kinase"/>
    <property type="match status" value="1"/>
</dbReference>
<name>A0A1U7D9T7_9RHOB</name>
<evidence type="ECO:0000259" key="12">
    <source>
        <dbReference type="PROSITE" id="PS50109"/>
    </source>
</evidence>
<dbReference type="PRINTS" id="PR00344">
    <property type="entry name" value="BCTRLSENSOR"/>
</dbReference>
<dbReference type="SMART" id="SM00388">
    <property type="entry name" value="HisKA"/>
    <property type="match status" value="1"/>
</dbReference>
<dbReference type="SUPFAM" id="SSF55874">
    <property type="entry name" value="ATPase domain of HSP90 chaperone/DNA topoisomerase II/histidine kinase"/>
    <property type="match status" value="1"/>
</dbReference>
<dbReference type="PANTHER" id="PTHR45453">
    <property type="entry name" value="PHOSPHATE REGULON SENSOR PROTEIN PHOR"/>
    <property type="match status" value="1"/>
</dbReference>
<evidence type="ECO:0000256" key="1">
    <source>
        <dbReference type="ARBA" id="ARBA00000085"/>
    </source>
</evidence>
<keyword evidence="5" id="KW-0597">Phosphoprotein</keyword>
<dbReference type="InterPro" id="IPR004358">
    <property type="entry name" value="Sig_transdc_His_kin-like_C"/>
</dbReference>
<dbReference type="InterPro" id="IPR035965">
    <property type="entry name" value="PAS-like_dom_sf"/>
</dbReference>
<dbReference type="AlphaFoldDB" id="A0A1U7D9T7"/>
<dbReference type="CDD" id="cd00082">
    <property type="entry name" value="HisKA"/>
    <property type="match status" value="1"/>
</dbReference>